<protein>
    <submittedName>
        <fullName evidence="1">Uncharacterized protein</fullName>
    </submittedName>
</protein>
<comment type="caution">
    <text evidence="1">The sequence shown here is derived from an EMBL/GenBank/DDBJ whole genome shotgun (WGS) entry which is preliminary data.</text>
</comment>
<accession>A0AAQ4E853</accession>
<evidence type="ECO:0000313" key="2">
    <source>
        <dbReference type="Proteomes" id="UP001321473"/>
    </source>
</evidence>
<sequence length="67" mass="7285">MELAWNFDAHGILMHCAFDAMKLAVDVCSGRLVLLASKVCALPNEVWCLCMQGTAAVHHLCAATIRL</sequence>
<proteinExistence type="predicted"/>
<organism evidence="1 2">
    <name type="scientific">Amblyomma americanum</name>
    <name type="common">Lone star tick</name>
    <dbReference type="NCBI Taxonomy" id="6943"/>
    <lineage>
        <taxon>Eukaryota</taxon>
        <taxon>Metazoa</taxon>
        <taxon>Ecdysozoa</taxon>
        <taxon>Arthropoda</taxon>
        <taxon>Chelicerata</taxon>
        <taxon>Arachnida</taxon>
        <taxon>Acari</taxon>
        <taxon>Parasitiformes</taxon>
        <taxon>Ixodida</taxon>
        <taxon>Ixodoidea</taxon>
        <taxon>Ixodidae</taxon>
        <taxon>Amblyomminae</taxon>
        <taxon>Amblyomma</taxon>
    </lineage>
</organism>
<name>A0AAQ4E853_AMBAM</name>
<dbReference type="Proteomes" id="UP001321473">
    <property type="component" value="Unassembled WGS sequence"/>
</dbReference>
<reference evidence="1 2" key="1">
    <citation type="journal article" date="2023" name="Arcadia Sci">
        <title>De novo assembly of a long-read Amblyomma americanum tick genome.</title>
        <authorList>
            <person name="Chou S."/>
            <person name="Poskanzer K.E."/>
            <person name="Rollins M."/>
            <person name="Thuy-Boun P.S."/>
        </authorList>
    </citation>
    <scope>NUCLEOTIDE SEQUENCE [LARGE SCALE GENOMIC DNA]</scope>
    <source>
        <strain evidence="1">F_SG_1</strain>
        <tissue evidence="1">Salivary glands</tissue>
    </source>
</reference>
<keyword evidence="2" id="KW-1185">Reference proteome</keyword>
<dbReference type="AlphaFoldDB" id="A0AAQ4E853"/>
<gene>
    <name evidence="1" type="ORF">V5799_012696</name>
</gene>
<evidence type="ECO:0000313" key="1">
    <source>
        <dbReference type="EMBL" id="KAK8770838.1"/>
    </source>
</evidence>
<dbReference type="EMBL" id="JARKHS020020495">
    <property type="protein sequence ID" value="KAK8770838.1"/>
    <property type="molecule type" value="Genomic_DNA"/>
</dbReference>